<dbReference type="Proteomes" id="UP000196485">
    <property type="component" value="Unassembled WGS sequence"/>
</dbReference>
<name>A0A1Y6KYK7_9GAMM</name>
<proteinExistence type="predicted"/>
<organism evidence="5 6">
    <name type="scientific">Photobacterium aquimaris</name>
    <dbReference type="NCBI Taxonomy" id="512643"/>
    <lineage>
        <taxon>Bacteria</taxon>
        <taxon>Pseudomonadati</taxon>
        <taxon>Pseudomonadota</taxon>
        <taxon>Gammaproteobacteria</taxon>
        <taxon>Vibrionales</taxon>
        <taxon>Vibrionaceae</taxon>
        <taxon>Photobacterium</taxon>
    </lineage>
</organism>
<dbReference type="InterPro" id="IPR058037">
    <property type="entry name" value="BREX_BrxC_helical"/>
</dbReference>
<evidence type="ECO:0000259" key="2">
    <source>
        <dbReference type="Pfam" id="PF25791"/>
    </source>
</evidence>
<feature type="domain" description="Probable ATP-binding protein BrxC alpha-helical" evidence="3">
    <location>
        <begin position="882"/>
        <end position="1003"/>
    </location>
</feature>
<gene>
    <name evidence="5" type="ORF">PAQU9191_01466</name>
</gene>
<dbReference type="InterPro" id="IPR058036">
    <property type="entry name" value="BREX_BrxC_4th"/>
</dbReference>
<dbReference type="EMBL" id="FYAH01000002">
    <property type="protein sequence ID" value="SMY16235.1"/>
    <property type="molecule type" value="Genomic_DNA"/>
</dbReference>
<dbReference type="RefSeq" id="WP_087820331.1">
    <property type="nucleotide sequence ID" value="NZ_FYAH01000002.1"/>
</dbReference>
<feature type="coiled-coil region" evidence="1">
    <location>
        <begin position="1089"/>
        <end position="1122"/>
    </location>
</feature>
<protein>
    <recommendedName>
        <fullName evidence="7">BREX system P-loop protein BrxC</fullName>
    </recommendedName>
</protein>
<reference evidence="6" key="1">
    <citation type="submission" date="2017-06" db="EMBL/GenBank/DDBJ databases">
        <authorList>
            <person name="Rodrigo-Torres L."/>
            <person name="Arahal R. D."/>
            <person name="Lucena T."/>
        </authorList>
    </citation>
    <scope>NUCLEOTIDE SEQUENCE [LARGE SCALE GENOMIC DNA]</scope>
    <source>
        <strain evidence="6">type strain: CECT 9192</strain>
    </source>
</reference>
<evidence type="ECO:0000313" key="5">
    <source>
        <dbReference type="EMBL" id="SMY16235.1"/>
    </source>
</evidence>
<dbReference type="Pfam" id="PF25791">
    <property type="entry name" value="WHD_BREX_BrxC"/>
    <property type="match status" value="1"/>
</dbReference>
<evidence type="ECO:0008006" key="7">
    <source>
        <dbReference type="Google" id="ProtNLM"/>
    </source>
</evidence>
<dbReference type="InterPro" id="IPR058038">
    <property type="entry name" value="BREX_BrxC_wHTH"/>
</dbReference>
<evidence type="ECO:0000313" key="6">
    <source>
        <dbReference type="Proteomes" id="UP000196485"/>
    </source>
</evidence>
<evidence type="ECO:0000256" key="1">
    <source>
        <dbReference type="SAM" id="Coils"/>
    </source>
</evidence>
<dbReference type="Pfam" id="PF25792">
    <property type="entry name" value="BREX_BrxC_helical"/>
    <property type="match status" value="1"/>
</dbReference>
<keyword evidence="1" id="KW-0175">Coiled coil</keyword>
<keyword evidence="6" id="KW-1185">Reference proteome</keyword>
<dbReference type="NCBIfam" id="NF033441">
    <property type="entry name" value="BREX_BrxC"/>
    <property type="match status" value="1"/>
</dbReference>
<dbReference type="AlphaFoldDB" id="A0A1Y6KYK7"/>
<accession>A0A1Y6KYK7</accession>
<feature type="domain" description="Probable ATP-binding protein BrxC 4th six-stranded beta-sheet" evidence="4">
    <location>
        <begin position="571"/>
        <end position="740"/>
    </location>
</feature>
<feature type="domain" description="Probable ATP-binding protein BrxC winged helix-turn-helix" evidence="2">
    <location>
        <begin position="751"/>
        <end position="855"/>
    </location>
</feature>
<dbReference type="Pfam" id="PF25796">
    <property type="entry name" value="BREX_BrxC_4th"/>
    <property type="match status" value="1"/>
</dbReference>
<dbReference type="InterPro" id="IPR047679">
    <property type="entry name" value="BREX_BrxC"/>
</dbReference>
<evidence type="ECO:0000259" key="4">
    <source>
        <dbReference type="Pfam" id="PF25796"/>
    </source>
</evidence>
<evidence type="ECO:0000259" key="3">
    <source>
        <dbReference type="Pfam" id="PF25792"/>
    </source>
</evidence>
<sequence>MLLRTLFNKDISRPINGVVKADQVENDTIFTELDEYVITSELKGHIEQFFKYYMPSVDDPKKASMTGKSGIWVSGFFGSGKSHFIKIMSYLLKNVETTHEKDGQNITKHAINFFEEKLAEDQLLLGDMRRAIQKENNIILFNIDSRADTDDKEDAILKVFLKVFNEKMGYSGDHAHIADLERDLDARGKLQEFHRVFEELSGSSWLEERDSYDFYRDDLAAAFAKVTDQSEAAGRQAIERIENNFSLDIQNFCKWVKQDLDRNPERRICFFVDEIGQYIGQNTQMMLKLQTITENLGTICEGRAWVVVTSQEDIDAVLGKMQEGSRKNDFSRIQQRFDRISLSSSNVNEVIEKRLLDKTEPAKQALEALYTEKGDIIRSQLSFEHTNKAEFSNFTGADNFVASYPFAPYQYNLIQKVFSGISQAGAAGTHLAKGERSLIEAFQTATNQFVDDNIGRLIPLYSFYPSIKKFLDTAVVRDINQASEKSSISAFSIQVLQTLFMIRYVEEMKSTIDNIVTLCISEVDQDKRQLRINITDSLDALENNNLIARQGEEYIFLTNEEKEIEKEIQNTDIESSEETTELSKILFDEILKNNSNYRYPENKQDFPVSRFCNGQPFDRITDNDLLLKIVSPIDSSYDEMNDAVCGNDSADGILIKLPDQSRLFTELRTYIRTAKYTKRNAGRDADMEILIRAKAAENSSRRKKIVEELEELLKQSEFYVLGQNYNTKGATPAAIVDNAYCHVIENTFNKLKFVKPYTGDIRQQIQQTLIVDDLSQMNIDLSDVEANPRAIAEMEQHIAISDEYGRPITAGDLVKKFSRRPYGWNDNEVILMIARLAVADKITLQANQQDVALRSAFEHLDKTAKRANLRIRRIQQQSEANLKKAANIYKNVFRKNAPATEKELFEQAITHLKGMQSKLKDFKAKSTTGKYPGTTEIEDGITLIASLLEQKGSYKFIEELLRKGDELEDFEEYFDDLETFYETQFTTWQALARALTFDFAKNRHLLEASETAEKALNKLEAIYDDARPYRKLKDVQSLIESVKEVNDVLLANNRKKAVSKLETAISAVKQHADESKAPADISNKALRPLQQALQRLENLNSIAEMNEEVRNSEEHVKDAEGIINAYIDFQDKEAKRIAALETTKTPEPVISATNGSLDLDPIPPQNYGTKTADPSLAISEPTRQPRAKKIVTVDTGSVFRDLSDSSYLETEQELEAYLAALKAELSELITTNHKVRIK</sequence>